<gene>
    <name evidence="2" type="ORF">ATNIH1004_000988</name>
</gene>
<evidence type="ECO:0000313" key="2">
    <source>
        <dbReference type="EMBL" id="KAA8652084.1"/>
    </source>
</evidence>
<dbReference type="EMBL" id="QUQM01000002">
    <property type="protein sequence ID" value="KAA8652084.1"/>
    <property type="molecule type" value="Genomic_DNA"/>
</dbReference>
<feature type="compositionally biased region" description="Polar residues" evidence="1">
    <location>
        <begin position="294"/>
        <end position="323"/>
    </location>
</feature>
<dbReference type="GeneID" id="54323690"/>
<dbReference type="Proteomes" id="UP000324241">
    <property type="component" value="Unassembled WGS sequence"/>
</dbReference>
<evidence type="ECO:0000256" key="1">
    <source>
        <dbReference type="SAM" id="MobiDB-lite"/>
    </source>
</evidence>
<feature type="compositionally biased region" description="Polar residues" evidence="1">
    <location>
        <begin position="528"/>
        <end position="552"/>
    </location>
</feature>
<dbReference type="VEuPathDB" id="FungiDB:EYZ11_010175"/>
<dbReference type="OrthoDB" id="4509038at2759"/>
<feature type="region of interest" description="Disordered" evidence="1">
    <location>
        <begin position="283"/>
        <end position="323"/>
    </location>
</feature>
<reference evidence="2 3" key="1">
    <citation type="submission" date="2019-08" db="EMBL/GenBank/DDBJ databases">
        <title>The genome sequence of a newly discovered highly antifungal drug resistant Aspergillus species, Aspergillus tanneri NIH 1004.</title>
        <authorList>
            <person name="Mounaud S."/>
            <person name="Singh I."/>
            <person name="Joardar V."/>
            <person name="Pakala S."/>
            <person name="Pakala S."/>
            <person name="Venepally P."/>
            <person name="Chung J.K."/>
            <person name="Losada L."/>
            <person name="Nierman W.C."/>
        </authorList>
    </citation>
    <scope>NUCLEOTIDE SEQUENCE [LARGE SCALE GENOMIC DNA]</scope>
    <source>
        <strain evidence="2 3">NIH1004</strain>
    </source>
</reference>
<feature type="region of interest" description="Disordered" evidence="1">
    <location>
        <begin position="436"/>
        <end position="469"/>
    </location>
</feature>
<evidence type="ECO:0000313" key="3">
    <source>
        <dbReference type="Proteomes" id="UP000324241"/>
    </source>
</evidence>
<accession>A0A5M9N3E3</accession>
<feature type="region of interest" description="Disordered" evidence="1">
    <location>
        <begin position="132"/>
        <end position="164"/>
    </location>
</feature>
<dbReference type="RefSeq" id="XP_033431445.1">
    <property type="nucleotide sequence ID" value="XM_033565688.1"/>
</dbReference>
<organism evidence="2 3">
    <name type="scientific">Aspergillus tanneri</name>
    <dbReference type="NCBI Taxonomy" id="1220188"/>
    <lineage>
        <taxon>Eukaryota</taxon>
        <taxon>Fungi</taxon>
        <taxon>Dikarya</taxon>
        <taxon>Ascomycota</taxon>
        <taxon>Pezizomycotina</taxon>
        <taxon>Eurotiomycetes</taxon>
        <taxon>Eurotiomycetidae</taxon>
        <taxon>Eurotiales</taxon>
        <taxon>Aspergillaceae</taxon>
        <taxon>Aspergillus</taxon>
        <taxon>Aspergillus subgen. Circumdati</taxon>
    </lineage>
</organism>
<protein>
    <recommendedName>
        <fullName evidence="4">Myb-like domain-containing protein</fullName>
    </recommendedName>
</protein>
<evidence type="ECO:0008006" key="4">
    <source>
        <dbReference type="Google" id="ProtNLM"/>
    </source>
</evidence>
<comment type="caution">
    <text evidence="2">The sequence shown here is derived from an EMBL/GenBank/DDBJ whole genome shotgun (WGS) entry which is preliminary data.</text>
</comment>
<dbReference type="AlphaFoldDB" id="A0A5M9N3E3"/>
<sequence>MSAFLFYKPNSHPGRYSRRERFSLRHTVLSDNALDNGSDLSMKRSTFAKPARSSVGNELDMNIHNLGQTQSTFVCAETLPQGSDEHDACRTSINDDLDSLHSLFSELDTDSKSNGSVADEVHPAELVSTFSIKDIPPSGSSHSPSRGDTLHTKDSGPNISPSPILQRMDTFLDDSFTESLYPLARHEHLERVDDLVPTGDGDILAAKACKIDEISLKTSDSEAQDSLYLFHNVDCSDATNCTSIPELNELFIENVTGCSGLTTNPSTVASWGDIDVEMQDVPHNLGEAPKSTERASNNTTSSEELCDSSTPLQPSQQRSFTYDTSSDISAHFTELPLSSVQDPQTKRAEFSHVEIRDRRPLEMTRSSVEALGNPVYSPISSCHHPPTTNGPWHLNGTVLSIDLRYAEVPTRFGKSTFHVFDGQVIQILTLVHGPIKAPPPQKPISSAKTSTKKRKLNRPAAAAGRLSPKQKQCLVQLREEGYTWNEVTSRFPGRKKGTLQAAYYTTRKKLNQQASLPRQHPRRLVSERQGSGSLSHRQTETIGNSELRQGNNLEHPRYNLRSRGVR</sequence>
<proteinExistence type="predicted"/>
<name>A0A5M9N3E3_9EURO</name>
<feature type="region of interest" description="Disordered" evidence="1">
    <location>
        <begin position="508"/>
        <end position="566"/>
    </location>
</feature>